<dbReference type="PANTHER" id="PTHR15184:SF71">
    <property type="entry name" value="ATP SYNTHASE SUBUNIT BETA, MITOCHONDRIAL"/>
    <property type="match status" value="1"/>
</dbReference>
<evidence type="ECO:0000256" key="7">
    <source>
        <dbReference type="ARBA" id="ARBA00022967"/>
    </source>
</evidence>
<dbReference type="GO" id="GO:0005886">
    <property type="term" value="C:plasma membrane"/>
    <property type="evidence" value="ECO:0007669"/>
    <property type="project" value="UniProtKB-SubCell"/>
</dbReference>
<dbReference type="GeneID" id="92995758"/>
<dbReference type="InterPro" id="IPR036121">
    <property type="entry name" value="ATPase_F1/V1/A1_a/bsu_N_sf"/>
</dbReference>
<accession>A0AAN1RWC6</accession>
<feature type="domain" description="AAA+ ATPase" evidence="13">
    <location>
        <begin position="147"/>
        <end position="324"/>
    </location>
</feature>
<dbReference type="CDD" id="cd01133">
    <property type="entry name" value="F1-ATPase_beta_CD"/>
    <property type="match status" value="1"/>
</dbReference>
<comment type="subcellular location">
    <subcellularLocation>
        <location evidence="12">Cell membrane</location>
        <topology evidence="12">Peripheral membrane protein</topology>
    </subcellularLocation>
    <subcellularLocation>
        <location evidence="1">Membrane</location>
        <topology evidence="1">Peripheral membrane protein</topology>
    </subcellularLocation>
</comment>
<evidence type="ECO:0000256" key="11">
    <source>
        <dbReference type="ARBA" id="ARBA00023310"/>
    </source>
</evidence>
<dbReference type="SUPFAM" id="SSF52540">
    <property type="entry name" value="P-loop containing nucleoside triphosphate hydrolases"/>
    <property type="match status" value="1"/>
</dbReference>
<name>A0AAN1RWC6_9BORD</name>
<evidence type="ECO:0000256" key="5">
    <source>
        <dbReference type="ARBA" id="ARBA00022781"/>
    </source>
</evidence>
<evidence type="ECO:0000256" key="9">
    <source>
        <dbReference type="ARBA" id="ARBA00023136"/>
    </source>
</evidence>
<evidence type="ECO:0000256" key="4">
    <source>
        <dbReference type="ARBA" id="ARBA00022741"/>
    </source>
</evidence>
<dbReference type="Gene3D" id="1.10.1140.10">
    <property type="entry name" value="Bovine Mitochondrial F1-atpase, Atp Synthase Beta Chain, Chain D, domain 3"/>
    <property type="match status" value="1"/>
</dbReference>
<dbReference type="KEGG" id="bhz:ACR54_04323"/>
<dbReference type="EC" id="7.1.2.2" evidence="12"/>
<dbReference type="Pfam" id="PF02874">
    <property type="entry name" value="ATP-synt_ab_N"/>
    <property type="match status" value="1"/>
</dbReference>
<dbReference type="GO" id="GO:0045259">
    <property type="term" value="C:proton-transporting ATP synthase complex"/>
    <property type="evidence" value="ECO:0007669"/>
    <property type="project" value="UniProtKB-KW"/>
</dbReference>
<keyword evidence="9 12" id="KW-0472">Membrane</keyword>
<keyword evidence="5 12" id="KW-0375">Hydrogen ion transport</keyword>
<evidence type="ECO:0000256" key="2">
    <source>
        <dbReference type="ARBA" id="ARBA00008936"/>
    </source>
</evidence>
<dbReference type="RefSeq" id="WP_029577597.1">
    <property type="nucleotide sequence ID" value="NZ_CP012076.1"/>
</dbReference>
<dbReference type="InterPro" id="IPR004100">
    <property type="entry name" value="ATPase_F1/V1/A1_a/bsu_N"/>
</dbReference>
<dbReference type="CDD" id="cd18115">
    <property type="entry name" value="ATP-synt_F1_beta_N"/>
    <property type="match status" value="1"/>
</dbReference>
<dbReference type="InterPro" id="IPR024034">
    <property type="entry name" value="ATPase_F1/V1_b/a_C"/>
</dbReference>
<dbReference type="NCBIfam" id="TIGR01039">
    <property type="entry name" value="atpD"/>
    <property type="match status" value="1"/>
</dbReference>
<dbReference type="AlphaFoldDB" id="A0AAN1RWC6"/>
<keyword evidence="12" id="KW-1003">Cell membrane</keyword>
<comment type="catalytic activity">
    <reaction evidence="12">
        <text>ATP + H2O + 4 H(+)(in) = ADP + phosphate + 5 H(+)(out)</text>
        <dbReference type="Rhea" id="RHEA:57720"/>
        <dbReference type="ChEBI" id="CHEBI:15377"/>
        <dbReference type="ChEBI" id="CHEBI:15378"/>
        <dbReference type="ChEBI" id="CHEBI:30616"/>
        <dbReference type="ChEBI" id="CHEBI:43474"/>
        <dbReference type="ChEBI" id="CHEBI:456216"/>
        <dbReference type="EC" id="7.1.2.2"/>
    </reaction>
</comment>
<dbReference type="InterPro" id="IPR027417">
    <property type="entry name" value="P-loop_NTPase"/>
</dbReference>
<protein>
    <recommendedName>
        <fullName evidence="12">ATP synthase subunit beta</fullName>
        <ecNumber evidence="12">7.1.2.2</ecNumber>
    </recommendedName>
    <alternativeName>
        <fullName evidence="12">ATP synthase F1 sector subunit beta</fullName>
    </alternativeName>
    <alternativeName>
        <fullName evidence="12">F-ATPase subunit beta</fullName>
    </alternativeName>
</protein>
<dbReference type="GO" id="GO:0005524">
    <property type="term" value="F:ATP binding"/>
    <property type="evidence" value="ECO:0007669"/>
    <property type="project" value="UniProtKB-UniRule"/>
</dbReference>
<evidence type="ECO:0000256" key="10">
    <source>
        <dbReference type="ARBA" id="ARBA00023196"/>
    </source>
</evidence>
<gene>
    <name evidence="12 14" type="primary">atpD</name>
    <name evidence="14" type="ORF">CS347_09650</name>
</gene>
<dbReference type="Gene3D" id="2.40.10.170">
    <property type="match status" value="1"/>
</dbReference>
<keyword evidence="7 12" id="KW-1278">Translocase</keyword>
<evidence type="ECO:0000259" key="13">
    <source>
        <dbReference type="SMART" id="SM00382"/>
    </source>
</evidence>
<dbReference type="GO" id="GO:0046933">
    <property type="term" value="F:proton-transporting ATP synthase activity, rotational mechanism"/>
    <property type="evidence" value="ECO:0007669"/>
    <property type="project" value="UniProtKB-UniRule"/>
</dbReference>
<dbReference type="Pfam" id="PF00006">
    <property type="entry name" value="ATP-synt_ab"/>
    <property type="match status" value="1"/>
</dbReference>
<evidence type="ECO:0000313" key="15">
    <source>
        <dbReference type="Proteomes" id="UP000282741"/>
    </source>
</evidence>
<dbReference type="InterPro" id="IPR000194">
    <property type="entry name" value="ATPase_F1/V1/A1_a/bsu_nucl-bd"/>
</dbReference>
<organism evidence="14 15">
    <name type="scientific">Bordetella hinzii</name>
    <dbReference type="NCBI Taxonomy" id="103855"/>
    <lineage>
        <taxon>Bacteria</taxon>
        <taxon>Pseudomonadati</taxon>
        <taxon>Pseudomonadota</taxon>
        <taxon>Betaproteobacteria</taxon>
        <taxon>Burkholderiales</taxon>
        <taxon>Alcaligenaceae</taxon>
        <taxon>Bordetella</taxon>
    </lineage>
</organism>
<comment type="function">
    <text evidence="12">Produces ATP from ADP in the presence of a proton gradient across the membrane. The catalytic sites are hosted primarily by the beta subunits.</text>
</comment>
<evidence type="ECO:0000256" key="1">
    <source>
        <dbReference type="ARBA" id="ARBA00004170"/>
    </source>
</evidence>
<dbReference type="EMBL" id="CP024172">
    <property type="protein sequence ID" value="AZW17015.1"/>
    <property type="molecule type" value="Genomic_DNA"/>
</dbReference>
<keyword evidence="3 12" id="KW-0813">Transport</keyword>
<dbReference type="InterPro" id="IPR055190">
    <property type="entry name" value="ATP-synt_VA_C"/>
</dbReference>
<dbReference type="HAMAP" id="MF_01347">
    <property type="entry name" value="ATP_synth_beta_bact"/>
    <property type="match status" value="1"/>
</dbReference>
<dbReference type="InterPro" id="IPR003593">
    <property type="entry name" value="AAA+_ATPase"/>
</dbReference>
<dbReference type="FunFam" id="1.10.1140.10:FF:000001">
    <property type="entry name" value="ATP synthase subunit beta"/>
    <property type="match status" value="1"/>
</dbReference>
<feature type="binding site" evidence="12">
    <location>
        <begin position="155"/>
        <end position="162"/>
    </location>
    <ligand>
        <name>ATP</name>
        <dbReference type="ChEBI" id="CHEBI:30616"/>
    </ligand>
</feature>
<evidence type="ECO:0000256" key="6">
    <source>
        <dbReference type="ARBA" id="ARBA00022840"/>
    </source>
</evidence>
<dbReference type="Gene3D" id="3.40.50.300">
    <property type="entry name" value="P-loop containing nucleotide triphosphate hydrolases"/>
    <property type="match status" value="1"/>
</dbReference>
<dbReference type="SMART" id="SM00382">
    <property type="entry name" value="AAA"/>
    <property type="match status" value="1"/>
</dbReference>
<dbReference type="Proteomes" id="UP000282741">
    <property type="component" value="Chromosome"/>
</dbReference>
<keyword evidence="4 12" id="KW-0547">Nucleotide-binding</keyword>
<evidence type="ECO:0000256" key="12">
    <source>
        <dbReference type="HAMAP-Rule" id="MF_01347"/>
    </source>
</evidence>
<sequence>MSNGTIVQCIGAVVDIQFPRDEMPKIYEALTLADEGSSFAEKGLTFEVQQQLGDGVVRTIALGSSDGLRRGMPVNRTGAPISVPVGHGTLGRIMDVLGRPIDEAGPIQADEKRAIHQHAPKFDELSPSVELLETGIKVIDLVCPFAKGGKVGLFGGAGVGKTVNMMELINNIAKQHSGLSVFAGVGERTREGNDFYHEMEESNVLDKVAMVFGQMNEPPGNRLRVALTGLTMAEKFRDEGRDILFFVDNIYRYTLAGTEVSALLGRMPSAVGYQPTLAEEMGVLQERITSTKTGSITSIQAVYVPADDLTDPSPATTFQHLDSTVVLSRDIAALGIYPAVDPLDSSSRQLDPQVVGEEHYQVARGVQQTLQRYKELRDIIAILGMDELSPEDKQAVARARKIQRFLSQPFHVAEVFTGSPGKYVPLAETIRGFKMIVSGECDALPEQAFYMVGTIDEAFEKAKKLQ</sequence>
<evidence type="ECO:0000256" key="3">
    <source>
        <dbReference type="ARBA" id="ARBA00022448"/>
    </source>
</evidence>
<dbReference type="InterPro" id="IPR005722">
    <property type="entry name" value="ATP_synth_F1_bsu"/>
</dbReference>
<proteinExistence type="inferred from homology"/>
<dbReference type="FunFam" id="3.40.50.300:FF:000004">
    <property type="entry name" value="ATP synthase subunit beta"/>
    <property type="match status" value="1"/>
</dbReference>
<reference evidence="15" key="1">
    <citation type="submission" date="2017-10" db="EMBL/GenBank/DDBJ databases">
        <title>Whole genome sequencing of various Bordetella species.</title>
        <authorList>
            <person name="Weigand M.R."/>
            <person name="Loparev V."/>
            <person name="Peng Y."/>
            <person name="Bowden K.E."/>
            <person name="Tondella M.L."/>
            <person name="Williams M.M."/>
        </authorList>
    </citation>
    <scope>NUCLEOTIDE SEQUENCE [LARGE SCALE GENOMIC DNA]</scope>
    <source>
        <strain evidence="15">H720</strain>
    </source>
</reference>
<evidence type="ECO:0000256" key="8">
    <source>
        <dbReference type="ARBA" id="ARBA00023065"/>
    </source>
</evidence>
<dbReference type="PROSITE" id="PS00152">
    <property type="entry name" value="ATPASE_ALPHA_BETA"/>
    <property type="match status" value="1"/>
</dbReference>
<dbReference type="SUPFAM" id="SSF50615">
    <property type="entry name" value="N-terminal domain of alpha and beta subunits of F1 ATP synthase"/>
    <property type="match status" value="1"/>
</dbReference>
<keyword evidence="11 12" id="KW-0066">ATP synthesis</keyword>
<evidence type="ECO:0000313" key="14">
    <source>
        <dbReference type="EMBL" id="AZW17015.1"/>
    </source>
</evidence>
<dbReference type="InterPro" id="IPR020003">
    <property type="entry name" value="ATPase_a/bsu_AS"/>
</dbReference>
<keyword evidence="8 12" id="KW-0406">Ion transport</keyword>
<dbReference type="PANTHER" id="PTHR15184">
    <property type="entry name" value="ATP SYNTHASE"/>
    <property type="match status" value="1"/>
</dbReference>
<comment type="similarity">
    <text evidence="2 12">Belongs to the ATPase alpha/beta chains family.</text>
</comment>
<dbReference type="InterPro" id="IPR050053">
    <property type="entry name" value="ATPase_alpha/beta_chains"/>
</dbReference>
<dbReference type="SUPFAM" id="SSF47917">
    <property type="entry name" value="C-terminal domain of alpha and beta subunits of F1 ATP synthase"/>
    <property type="match status" value="1"/>
</dbReference>
<keyword evidence="6 12" id="KW-0067">ATP-binding</keyword>
<keyword evidence="10 12" id="KW-0139">CF(1)</keyword>
<dbReference type="Pfam" id="PF22919">
    <property type="entry name" value="ATP-synt_VA_C"/>
    <property type="match status" value="1"/>
</dbReference>
<dbReference type="CDD" id="cd18110">
    <property type="entry name" value="ATP-synt_F1_beta_C"/>
    <property type="match status" value="1"/>
</dbReference>